<reference evidence="7" key="1">
    <citation type="submission" date="2020-04" db="EMBL/GenBank/DDBJ databases">
        <authorList>
            <person name="Chiriac C."/>
            <person name="Salcher M."/>
            <person name="Ghai R."/>
            <person name="Kavagutti S V."/>
        </authorList>
    </citation>
    <scope>NUCLEOTIDE SEQUENCE</scope>
</reference>
<keyword evidence="3" id="KW-0378">Hydrolase</keyword>
<sequence>MSKIENKSYNDMILDIEPELRTVKACWSRIGNVDLDNDIIVAEAFTKTIKERGPKGKNMIWSLVDHKADMAHTLGKPKELYIEGDMLVAVTDLIETECGEDAIKLYEAGLINQHSIGFSTLKSDVNQKTGVRTITELKLYEGSAVLWGANPETPTLGFKGEFKETKENLSIRLENLIKAFRGGTFTDDTFALMEIQIKQIQAELLALEITETITQPAEAVEPTPVVEEKNNEEVLKAIKQFNNLFKK</sequence>
<dbReference type="EMBL" id="LR796396">
    <property type="protein sequence ID" value="CAB4141769.1"/>
    <property type="molecule type" value="Genomic_DNA"/>
</dbReference>
<accession>A0A6J5MDF2</accession>
<keyword evidence="1" id="KW-1188">Viral release from host cell</keyword>
<gene>
    <name evidence="7" type="ORF">UFOVP426_50</name>
</gene>
<evidence type="ECO:0000256" key="3">
    <source>
        <dbReference type="ARBA" id="ARBA00022801"/>
    </source>
</evidence>
<keyword evidence="5" id="KW-1273">Viral capsid maturation</keyword>
<proteinExistence type="predicted"/>
<evidence type="ECO:0000259" key="6">
    <source>
        <dbReference type="Pfam" id="PF04586"/>
    </source>
</evidence>
<evidence type="ECO:0000256" key="5">
    <source>
        <dbReference type="ARBA" id="ARBA00023045"/>
    </source>
</evidence>
<evidence type="ECO:0000256" key="2">
    <source>
        <dbReference type="ARBA" id="ARBA00022670"/>
    </source>
</evidence>
<evidence type="ECO:0000313" key="7">
    <source>
        <dbReference type="EMBL" id="CAB4141769.1"/>
    </source>
</evidence>
<dbReference type="GO" id="GO:0006508">
    <property type="term" value="P:proteolysis"/>
    <property type="evidence" value="ECO:0007669"/>
    <property type="project" value="UniProtKB-KW"/>
</dbReference>
<dbReference type="GO" id="GO:0046797">
    <property type="term" value="P:viral procapsid maturation"/>
    <property type="evidence" value="ECO:0007669"/>
    <property type="project" value="UniProtKB-KW"/>
</dbReference>
<feature type="domain" description="Prohead serine protease" evidence="6">
    <location>
        <begin position="36"/>
        <end position="156"/>
    </location>
</feature>
<dbReference type="Pfam" id="PF04586">
    <property type="entry name" value="Peptidase_S78"/>
    <property type="match status" value="1"/>
</dbReference>
<protein>
    <submittedName>
        <fullName evidence="7">Proheadase_HK97, phage prohead protease, HK97 family</fullName>
    </submittedName>
</protein>
<evidence type="ECO:0000256" key="1">
    <source>
        <dbReference type="ARBA" id="ARBA00022612"/>
    </source>
</evidence>
<organism evidence="7">
    <name type="scientific">uncultured Caudovirales phage</name>
    <dbReference type="NCBI Taxonomy" id="2100421"/>
    <lineage>
        <taxon>Viruses</taxon>
        <taxon>Duplodnaviria</taxon>
        <taxon>Heunggongvirae</taxon>
        <taxon>Uroviricota</taxon>
        <taxon>Caudoviricetes</taxon>
        <taxon>Peduoviridae</taxon>
        <taxon>Maltschvirus</taxon>
        <taxon>Maltschvirus maltsch</taxon>
    </lineage>
</organism>
<dbReference type="InterPro" id="IPR054613">
    <property type="entry name" value="Peptidase_S78_dom"/>
</dbReference>
<keyword evidence="4" id="KW-0118">Viral capsid assembly</keyword>
<evidence type="ECO:0000256" key="4">
    <source>
        <dbReference type="ARBA" id="ARBA00022950"/>
    </source>
</evidence>
<name>A0A6J5MDF2_9CAUD</name>
<dbReference type="GO" id="GO:0008233">
    <property type="term" value="F:peptidase activity"/>
    <property type="evidence" value="ECO:0007669"/>
    <property type="project" value="UniProtKB-KW"/>
</dbReference>
<keyword evidence="2 7" id="KW-0645">Protease</keyword>